<sequence length="584" mass="63751">MGQGSRKKKRPGGRNVSPPLAPSPLLTRNLSLLPVGLTQLPNDETFVTQLRHDVDDLLSTFAEALLIRVLKLNDTASQHREAGPSSQRFDSSQGTAQHAVSPFSVFAQVWRQKGWHYVQFAFADHDDSKRAIGDAVCRVLLEHLAPYVTERNRSPIPQAQVVPGSLSFADLGQLFKVMAVVFSLYLFWSTQIYPTSGIGVKHCGPAMERIPIEQDYYDLLLDLPEAVLTHLENEQRTASLAEIITADLVEVLCRLVGQSLDEHTQASHAAPVPPPTKTSGKLKRRQAWQDDVGGGGRTSKHELEPVFDIIPASSLATRMPRSWPSVRVMTSLEANKEFGRIGTVVRISPLDSATAQATATLDAAAERREAVAGLSRGDVVRLKARQRLAVANMTISKLLDSDPSSNRVGASEILAQTALDTAPRSASRPAAKYEIETPRWITSAKYTAKLQPWLQPPSELQQQSVQRASHSKKRYRESRDRVMQSQQMDAETEVGGADYGEWILRSFREKRRALEAQSTGAATEESVSDGGAAQDLPDVGDAGSLGVDALYRLAAERTKAAAVERGEMLKSARAAGARFQVGGA</sequence>
<keyword evidence="3" id="KW-1185">Reference proteome</keyword>
<reference evidence="2 3" key="1">
    <citation type="journal article" date="2010" name="Science">
        <title>Pathogenicity determinants in smut fungi revealed by genome comparison.</title>
        <authorList>
            <person name="Schirawski J."/>
            <person name="Mannhaupt G."/>
            <person name="Muench K."/>
            <person name="Brefort T."/>
            <person name="Schipper K."/>
            <person name="Doehlemann G."/>
            <person name="Di Stasio M."/>
            <person name="Roessel N."/>
            <person name="Mendoza-Mendoza A."/>
            <person name="Pester D."/>
            <person name="Mueller O."/>
            <person name="Winterberg B."/>
            <person name="Meyer E."/>
            <person name="Ghareeb H."/>
            <person name="Wollenberg T."/>
            <person name="Muensterkoetter M."/>
            <person name="Wong P."/>
            <person name="Walter M."/>
            <person name="Stukenbrock E."/>
            <person name="Gueldener U."/>
            <person name="Kahmann R."/>
        </authorList>
    </citation>
    <scope>NUCLEOTIDE SEQUENCE [LARGE SCALE GENOMIC DNA]</scope>
    <source>
        <strain evidence="3">SRZ2</strain>
    </source>
</reference>
<evidence type="ECO:0000313" key="3">
    <source>
        <dbReference type="Proteomes" id="UP000008867"/>
    </source>
</evidence>
<dbReference type="HOGENOM" id="CLU_457175_0_0_1"/>
<dbReference type="EMBL" id="FQ311432">
    <property type="protein sequence ID" value="CBQ68630.1"/>
    <property type="molecule type" value="Genomic_DNA"/>
</dbReference>
<feature type="region of interest" description="Disordered" evidence="1">
    <location>
        <begin position="1"/>
        <end position="23"/>
    </location>
</feature>
<evidence type="ECO:0000313" key="2">
    <source>
        <dbReference type="EMBL" id="CBQ68630.1"/>
    </source>
</evidence>
<feature type="compositionally biased region" description="Polar residues" evidence="1">
    <location>
        <begin position="458"/>
        <end position="468"/>
    </location>
</feature>
<gene>
    <name evidence="2" type="ORF">sr14913</name>
</gene>
<dbReference type="eggNOG" id="ENOG502T0UD">
    <property type="taxonomic scope" value="Eukaryota"/>
</dbReference>
<name>E6ZN23_SPORE</name>
<dbReference type="VEuPathDB" id="FungiDB:sr14913"/>
<accession>E6ZN23</accession>
<organism evidence="2 3">
    <name type="scientific">Sporisorium reilianum (strain SRZ2)</name>
    <name type="common">Maize head smut fungus</name>
    <dbReference type="NCBI Taxonomy" id="999809"/>
    <lineage>
        <taxon>Eukaryota</taxon>
        <taxon>Fungi</taxon>
        <taxon>Dikarya</taxon>
        <taxon>Basidiomycota</taxon>
        <taxon>Ustilaginomycotina</taxon>
        <taxon>Ustilaginomycetes</taxon>
        <taxon>Ustilaginales</taxon>
        <taxon>Ustilaginaceae</taxon>
        <taxon>Sporisorium</taxon>
    </lineage>
</organism>
<feature type="region of interest" description="Disordered" evidence="1">
    <location>
        <begin position="264"/>
        <end position="300"/>
    </location>
</feature>
<proteinExistence type="predicted"/>
<feature type="compositionally biased region" description="Basic residues" evidence="1">
    <location>
        <begin position="1"/>
        <end position="12"/>
    </location>
</feature>
<evidence type="ECO:0000256" key="1">
    <source>
        <dbReference type="SAM" id="MobiDB-lite"/>
    </source>
</evidence>
<protein>
    <submittedName>
        <fullName evidence="2">Uncharacterized protein</fullName>
    </submittedName>
</protein>
<feature type="region of interest" description="Disordered" evidence="1">
    <location>
        <begin position="455"/>
        <end position="493"/>
    </location>
</feature>
<feature type="region of interest" description="Disordered" evidence="1">
    <location>
        <begin position="515"/>
        <end position="539"/>
    </location>
</feature>
<dbReference type="Proteomes" id="UP000008867">
    <property type="component" value="Chromosome 11"/>
</dbReference>
<dbReference type="OrthoDB" id="2547097at2759"/>
<dbReference type="AlphaFoldDB" id="E6ZN23"/>